<gene>
    <name evidence="2" type="ORF">Aory04_000044200</name>
</gene>
<feature type="domain" description="Nas2 N-terminal" evidence="1">
    <location>
        <begin position="9"/>
        <end position="44"/>
    </location>
</feature>
<evidence type="ECO:0000313" key="3">
    <source>
        <dbReference type="Proteomes" id="UP001165205"/>
    </source>
</evidence>
<dbReference type="EMBL" id="BSYA01000002">
    <property type="protein sequence ID" value="GMG22890.1"/>
    <property type="molecule type" value="Genomic_DNA"/>
</dbReference>
<accession>A0AAN4Y6K8</accession>
<dbReference type="Gene3D" id="6.10.140.1710">
    <property type="match status" value="1"/>
</dbReference>
<comment type="caution">
    <text evidence="2">The sequence shown here is derived from an EMBL/GenBank/DDBJ whole genome shotgun (WGS) entry which is preliminary data.</text>
</comment>
<organism evidence="2 3">
    <name type="scientific">Aspergillus oryzae</name>
    <name type="common">Yellow koji mold</name>
    <dbReference type="NCBI Taxonomy" id="5062"/>
    <lineage>
        <taxon>Eukaryota</taxon>
        <taxon>Fungi</taxon>
        <taxon>Dikarya</taxon>
        <taxon>Ascomycota</taxon>
        <taxon>Pezizomycotina</taxon>
        <taxon>Eurotiomycetes</taxon>
        <taxon>Eurotiomycetidae</taxon>
        <taxon>Eurotiales</taxon>
        <taxon>Aspergillaceae</taxon>
        <taxon>Aspergillus</taxon>
        <taxon>Aspergillus subgen. Circumdati</taxon>
    </lineage>
</organism>
<evidence type="ECO:0000259" key="1">
    <source>
        <dbReference type="Pfam" id="PF18265"/>
    </source>
</evidence>
<dbReference type="AlphaFoldDB" id="A0AAN4Y6K8"/>
<name>A0AAN4Y6K8_ASPOZ</name>
<dbReference type="InterPro" id="IPR040815">
    <property type="entry name" value="Nas2_N"/>
</dbReference>
<proteinExistence type="predicted"/>
<reference evidence="2" key="1">
    <citation type="submission" date="2023-04" db="EMBL/GenBank/DDBJ databases">
        <title>Aspergillus oryzae NBRC 4228.</title>
        <authorList>
            <person name="Ichikawa N."/>
            <person name="Sato H."/>
            <person name="Tonouchi N."/>
        </authorList>
    </citation>
    <scope>NUCLEOTIDE SEQUENCE</scope>
    <source>
        <strain evidence="2">NBRC 4228</strain>
    </source>
</reference>
<evidence type="ECO:0000313" key="2">
    <source>
        <dbReference type="EMBL" id="GMG22890.1"/>
    </source>
</evidence>
<dbReference type="Pfam" id="PF18265">
    <property type="entry name" value="Nas2_N"/>
    <property type="match status" value="1"/>
</dbReference>
<dbReference type="Proteomes" id="UP001165205">
    <property type="component" value="Unassembled WGS sequence"/>
</dbReference>
<protein>
    <submittedName>
        <fullName evidence="2">Unnamed protein product</fullName>
    </submittedName>
</protein>
<sequence length="74" mass="8156">MAPILKNISNHLDLSQHGVNMNSSLTTFDDFPRADIDVAQSKNASLLSKLSLSLTQSAQYAQKLFDFATITKRS</sequence>